<feature type="compositionally biased region" description="Basic and acidic residues" evidence="1">
    <location>
        <begin position="257"/>
        <end position="276"/>
    </location>
</feature>
<feature type="region of interest" description="Disordered" evidence="1">
    <location>
        <begin position="245"/>
        <end position="276"/>
    </location>
</feature>
<evidence type="ECO:0000313" key="2">
    <source>
        <dbReference type="EMBL" id="KAK7017793.1"/>
    </source>
</evidence>
<accession>A0AAW0AXJ2</accession>
<sequence>MAIIHAGLAAVQIPAWIDRPPVNLGEKAHGKLKADNWLVLITVFFPLIVPELCIQTGDAASSTVKAMHILYDPVSTSDGSPEHLSPIQESAHNKSGSILEEATYSMLLDYWNQTYSPPYIHKAQFAFELMDTGINVFPTRAVEHTNFSHKTRPFSIFTKHAGSSSISFRHPATGRKDFGYIQKIWTQALQGECRTYLIIQPHSKLSSGDEAKTPLPSHRRFKSFARFSRKGSGLKEASVKLIRHTSNAKSLAPDAESSEHQRGVGEMRWKQKESES</sequence>
<protein>
    <submittedName>
        <fullName evidence="2">Uncharacterized protein</fullName>
    </submittedName>
</protein>
<comment type="caution">
    <text evidence="2">The sequence shown here is derived from an EMBL/GenBank/DDBJ whole genome shotgun (WGS) entry which is preliminary data.</text>
</comment>
<evidence type="ECO:0000313" key="3">
    <source>
        <dbReference type="Proteomes" id="UP001362999"/>
    </source>
</evidence>
<name>A0AAW0AXJ2_9AGAR</name>
<dbReference type="AlphaFoldDB" id="A0AAW0AXJ2"/>
<dbReference type="Proteomes" id="UP001362999">
    <property type="component" value="Unassembled WGS sequence"/>
</dbReference>
<reference evidence="2 3" key="1">
    <citation type="journal article" date="2024" name="J Genomics">
        <title>Draft genome sequencing and assembly of Favolaschia claudopus CIRM-BRFM 2984 isolated from oak limbs.</title>
        <authorList>
            <person name="Navarro D."/>
            <person name="Drula E."/>
            <person name="Chaduli D."/>
            <person name="Cazenave R."/>
            <person name="Ahrendt S."/>
            <person name="Wang J."/>
            <person name="Lipzen A."/>
            <person name="Daum C."/>
            <person name="Barry K."/>
            <person name="Grigoriev I.V."/>
            <person name="Favel A."/>
            <person name="Rosso M.N."/>
            <person name="Martin F."/>
        </authorList>
    </citation>
    <scope>NUCLEOTIDE SEQUENCE [LARGE SCALE GENOMIC DNA]</scope>
    <source>
        <strain evidence="2 3">CIRM-BRFM 2984</strain>
    </source>
</reference>
<evidence type="ECO:0000256" key="1">
    <source>
        <dbReference type="SAM" id="MobiDB-lite"/>
    </source>
</evidence>
<gene>
    <name evidence="2" type="ORF">R3P38DRAFT_3560386</name>
</gene>
<dbReference type="EMBL" id="JAWWNJ010000047">
    <property type="protein sequence ID" value="KAK7017793.1"/>
    <property type="molecule type" value="Genomic_DNA"/>
</dbReference>
<organism evidence="2 3">
    <name type="scientific">Favolaschia claudopus</name>
    <dbReference type="NCBI Taxonomy" id="2862362"/>
    <lineage>
        <taxon>Eukaryota</taxon>
        <taxon>Fungi</taxon>
        <taxon>Dikarya</taxon>
        <taxon>Basidiomycota</taxon>
        <taxon>Agaricomycotina</taxon>
        <taxon>Agaricomycetes</taxon>
        <taxon>Agaricomycetidae</taxon>
        <taxon>Agaricales</taxon>
        <taxon>Marasmiineae</taxon>
        <taxon>Mycenaceae</taxon>
        <taxon>Favolaschia</taxon>
    </lineage>
</organism>
<keyword evidence="3" id="KW-1185">Reference proteome</keyword>
<proteinExistence type="predicted"/>